<evidence type="ECO:0000313" key="9">
    <source>
        <dbReference type="EMBL" id="KAG5177698.1"/>
    </source>
</evidence>
<dbReference type="SUPFAM" id="SSF51695">
    <property type="entry name" value="PLC-like phosphodiesterases"/>
    <property type="match status" value="1"/>
</dbReference>
<organism evidence="9 10">
    <name type="scientific">Tribonema minus</name>
    <dbReference type="NCBI Taxonomy" id="303371"/>
    <lineage>
        <taxon>Eukaryota</taxon>
        <taxon>Sar</taxon>
        <taxon>Stramenopiles</taxon>
        <taxon>Ochrophyta</taxon>
        <taxon>PX clade</taxon>
        <taxon>Xanthophyceae</taxon>
        <taxon>Tribonematales</taxon>
        <taxon>Tribonemataceae</taxon>
        <taxon>Tribonema</taxon>
    </lineage>
</organism>
<dbReference type="Proteomes" id="UP000664859">
    <property type="component" value="Unassembled WGS sequence"/>
</dbReference>
<dbReference type="EC" id="3.1.4.46" evidence="2"/>
<dbReference type="PANTHER" id="PTHR43620:SF7">
    <property type="entry name" value="GLYCEROPHOSPHODIESTER PHOSPHODIESTERASE GDPD5-RELATED"/>
    <property type="match status" value="1"/>
</dbReference>
<name>A0A836CAA8_9STRA</name>
<evidence type="ECO:0000256" key="2">
    <source>
        <dbReference type="ARBA" id="ARBA00012247"/>
    </source>
</evidence>
<protein>
    <recommendedName>
        <fullName evidence="2">glycerophosphodiester phosphodiesterase</fullName>
        <ecNumber evidence="2">3.1.4.46</ecNumber>
    </recommendedName>
</protein>
<proteinExistence type="inferred from homology"/>
<comment type="caution">
    <text evidence="9">The sequence shown here is derived from an EMBL/GenBank/DDBJ whole genome shotgun (WGS) entry which is preliminary data.</text>
</comment>
<accession>A0A836CAA8</accession>
<evidence type="ECO:0000256" key="6">
    <source>
        <dbReference type="ARBA" id="ARBA00047512"/>
    </source>
</evidence>
<reference evidence="9" key="1">
    <citation type="submission" date="2021-02" db="EMBL/GenBank/DDBJ databases">
        <title>First Annotated Genome of the Yellow-green Alga Tribonema minus.</title>
        <authorList>
            <person name="Mahan K.M."/>
        </authorList>
    </citation>
    <scope>NUCLEOTIDE SEQUENCE</scope>
    <source>
        <strain evidence="9">UTEX B ZZ1240</strain>
    </source>
</reference>
<feature type="domain" description="GP-PDE" evidence="8">
    <location>
        <begin position="62"/>
        <end position="425"/>
    </location>
</feature>
<dbReference type="EMBL" id="JAFCMP010000523">
    <property type="protein sequence ID" value="KAG5177698.1"/>
    <property type="molecule type" value="Genomic_DNA"/>
</dbReference>
<evidence type="ECO:0000256" key="3">
    <source>
        <dbReference type="ARBA" id="ARBA00022729"/>
    </source>
</evidence>
<dbReference type="Gene3D" id="3.20.20.190">
    <property type="entry name" value="Phosphatidylinositol (PI) phosphodiesterase"/>
    <property type="match status" value="1"/>
</dbReference>
<comment type="catalytic activity">
    <reaction evidence="6">
        <text>a sn-glycero-3-phosphodiester + H2O = an alcohol + sn-glycerol 3-phosphate + H(+)</text>
        <dbReference type="Rhea" id="RHEA:12969"/>
        <dbReference type="ChEBI" id="CHEBI:15377"/>
        <dbReference type="ChEBI" id="CHEBI:15378"/>
        <dbReference type="ChEBI" id="CHEBI:30879"/>
        <dbReference type="ChEBI" id="CHEBI:57597"/>
        <dbReference type="ChEBI" id="CHEBI:83408"/>
        <dbReference type="EC" id="3.1.4.46"/>
    </reaction>
</comment>
<evidence type="ECO:0000259" key="8">
    <source>
        <dbReference type="PROSITE" id="PS51704"/>
    </source>
</evidence>
<feature type="chain" id="PRO_5032308350" description="glycerophosphodiester phosphodiesterase" evidence="7">
    <location>
        <begin position="20"/>
        <end position="425"/>
    </location>
</feature>
<dbReference type="InterPro" id="IPR030395">
    <property type="entry name" value="GP_PDE_dom"/>
</dbReference>
<evidence type="ECO:0000313" key="10">
    <source>
        <dbReference type="Proteomes" id="UP000664859"/>
    </source>
</evidence>
<feature type="signal peptide" evidence="7">
    <location>
        <begin position="1"/>
        <end position="19"/>
    </location>
</feature>
<dbReference type="PROSITE" id="PS51704">
    <property type="entry name" value="GP_PDE"/>
    <property type="match status" value="1"/>
</dbReference>
<evidence type="ECO:0000256" key="7">
    <source>
        <dbReference type="SAM" id="SignalP"/>
    </source>
</evidence>
<keyword evidence="3 7" id="KW-0732">Signal</keyword>
<dbReference type="OrthoDB" id="1058301at2759"/>
<dbReference type="GO" id="GO:0008889">
    <property type="term" value="F:glycerophosphodiester phosphodiesterase activity"/>
    <property type="evidence" value="ECO:0007669"/>
    <property type="project" value="UniProtKB-EC"/>
</dbReference>
<comment type="similarity">
    <text evidence="1">Belongs to the glycerophosphoryl diester phosphodiesterase family.</text>
</comment>
<sequence>MRFQQIAVACALLDARAFATQPADNQIQLGPRPYYLVSKMDAGSPLKQQLETCSVKDFKTNDFIISHRGAPLQFPEHTAEGVRAAARQGAGVIECDVTFTKDKQLVCRHSQCDLHTTTNILLTPLAAKCTQPFVPANGATPASAKCCTSDITLAEFRSLCAKMDAAYKTATTAAAYVGEGTPFYRTDLYATCGTLMSHADYIGLVSSLGKKFTPEAKLPEVPMPYQGTYTQEQFVQQIVNEYKAANIPPSSVWLQSFERGDMLYLVANEPEFAKQAVYLDQNVDNGIATLGNGDLNKYFNDIVADGINIVAPAMYALITIGSSGTVVPSAYATAARAAGLDIITWSFERSPPMQKGGAADYYYASVTPYMTNDGRTLEVLDVLARQVGVISIFSDWPATVTYYWNCVLCSANSNGSGHRRLRGGR</sequence>
<keyword evidence="10" id="KW-1185">Reference proteome</keyword>
<evidence type="ECO:0000256" key="4">
    <source>
        <dbReference type="ARBA" id="ARBA00022798"/>
    </source>
</evidence>
<dbReference type="PANTHER" id="PTHR43620">
    <property type="entry name" value="GLYCEROPHOSPHORYL DIESTER PHOSPHODIESTERASE"/>
    <property type="match status" value="1"/>
</dbReference>
<keyword evidence="4" id="KW-0319">Glycerol metabolism</keyword>
<dbReference type="GO" id="GO:0006629">
    <property type="term" value="P:lipid metabolic process"/>
    <property type="evidence" value="ECO:0007669"/>
    <property type="project" value="InterPro"/>
</dbReference>
<gene>
    <name evidence="9" type="ORF">JKP88DRAFT_170066</name>
</gene>
<dbReference type="Pfam" id="PF03009">
    <property type="entry name" value="GDPD"/>
    <property type="match status" value="1"/>
</dbReference>
<dbReference type="InterPro" id="IPR017946">
    <property type="entry name" value="PLC-like_Pdiesterase_TIM-brl"/>
</dbReference>
<dbReference type="GO" id="GO:0006071">
    <property type="term" value="P:glycerol metabolic process"/>
    <property type="evidence" value="ECO:0007669"/>
    <property type="project" value="UniProtKB-KW"/>
</dbReference>
<evidence type="ECO:0000256" key="5">
    <source>
        <dbReference type="ARBA" id="ARBA00022801"/>
    </source>
</evidence>
<dbReference type="AlphaFoldDB" id="A0A836CAA8"/>
<keyword evidence="5" id="KW-0378">Hydrolase</keyword>
<evidence type="ECO:0000256" key="1">
    <source>
        <dbReference type="ARBA" id="ARBA00007277"/>
    </source>
</evidence>